<dbReference type="InterPro" id="IPR003388">
    <property type="entry name" value="Reticulon"/>
</dbReference>
<evidence type="ECO:0000256" key="3">
    <source>
        <dbReference type="ARBA" id="ARBA00022824"/>
    </source>
</evidence>
<dbReference type="GO" id="GO:0005789">
    <property type="term" value="C:endoplasmic reticulum membrane"/>
    <property type="evidence" value="ECO:0007669"/>
    <property type="project" value="UniProtKB-SubCell"/>
</dbReference>
<dbReference type="PANTHER" id="PTHR10994:SF193">
    <property type="entry name" value="RETICULON-LIKE PROTEIN"/>
    <property type="match status" value="1"/>
</dbReference>
<proteinExistence type="predicted"/>
<evidence type="ECO:0000256" key="7">
    <source>
        <dbReference type="SAM" id="MobiDB-lite"/>
    </source>
</evidence>
<dbReference type="OrthoDB" id="567788at2759"/>
<protein>
    <recommendedName>
        <fullName evidence="6">Reticulon-like protein</fullName>
    </recommendedName>
</protein>
<dbReference type="AlphaFoldDB" id="A0A2G5CSM7"/>
<organism evidence="9 10">
    <name type="scientific">Aquilegia coerulea</name>
    <name type="common">Rocky mountain columbine</name>
    <dbReference type="NCBI Taxonomy" id="218851"/>
    <lineage>
        <taxon>Eukaryota</taxon>
        <taxon>Viridiplantae</taxon>
        <taxon>Streptophyta</taxon>
        <taxon>Embryophyta</taxon>
        <taxon>Tracheophyta</taxon>
        <taxon>Spermatophyta</taxon>
        <taxon>Magnoliopsida</taxon>
        <taxon>Ranunculales</taxon>
        <taxon>Ranunculaceae</taxon>
        <taxon>Thalictroideae</taxon>
        <taxon>Aquilegia</taxon>
    </lineage>
</organism>
<sequence length="260" mass="28869">MVVEHVEHSESLMEKIKEKIHGDNSSDSDNDNKKEKPHSSSSSSSPSPSTVKSAINRLFGRQKPVHKVFGGGKPADVFLWRNKKISAGVLGGATAIWVLFELLEYHLLTLVCHCLILVLALSFLWSNAATFVNKSPPQIPNLCLPEKQVVEVASALSKEINCAISVLRDVASGRDVKTFLFVIAGLWVLSIVGSWCNFVSLVYIAFVLLHTVPVLYEKYEDQVDTFAEKAMHEIKKQYAVFDAKVLSKIPRGPSRDKKHL</sequence>
<dbReference type="Proteomes" id="UP000230069">
    <property type="component" value="Unassembled WGS sequence"/>
</dbReference>
<feature type="region of interest" description="Disordered" evidence="7">
    <location>
        <begin position="1"/>
        <end position="51"/>
    </location>
</feature>
<name>A0A2G5CSM7_AQUCA</name>
<comment type="subcellular location">
    <subcellularLocation>
        <location evidence="1 6">Endoplasmic reticulum membrane</location>
        <topology evidence="1 6">Multi-pass membrane protein</topology>
    </subcellularLocation>
</comment>
<keyword evidence="4 6" id="KW-1133">Transmembrane helix</keyword>
<keyword evidence="2 6" id="KW-0812">Transmembrane</keyword>
<dbReference type="EMBL" id="KZ305055">
    <property type="protein sequence ID" value="PIA34306.1"/>
    <property type="molecule type" value="Genomic_DNA"/>
</dbReference>
<dbReference type="EMBL" id="KZ305055">
    <property type="protein sequence ID" value="PIA34305.1"/>
    <property type="molecule type" value="Genomic_DNA"/>
</dbReference>
<feature type="transmembrane region" description="Helical" evidence="6">
    <location>
        <begin position="85"/>
        <end position="103"/>
    </location>
</feature>
<evidence type="ECO:0000256" key="1">
    <source>
        <dbReference type="ARBA" id="ARBA00004477"/>
    </source>
</evidence>
<feature type="transmembrane region" description="Helical" evidence="6">
    <location>
        <begin position="179"/>
        <end position="209"/>
    </location>
</feature>
<evidence type="ECO:0000313" key="9">
    <source>
        <dbReference type="EMBL" id="PIA34305.1"/>
    </source>
</evidence>
<dbReference type="Pfam" id="PF02453">
    <property type="entry name" value="Reticulon"/>
    <property type="match status" value="1"/>
</dbReference>
<feature type="compositionally biased region" description="Basic and acidic residues" evidence="7">
    <location>
        <begin position="1"/>
        <end position="38"/>
    </location>
</feature>
<dbReference type="InterPro" id="IPR045064">
    <property type="entry name" value="Reticulon-like"/>
</dbReference>
<evidence type="ECO:0000256" key="6">
    <source>
        <dbReference type="RuleBase" id="RU363132"/>
    </source>
</evidence>
<evidence type="ECO:0000256" key="4">
    <source>
        <dbReference type="ARBA" id="ARBA00022989"/>
    </source>
</evidence>
<dbReference type="EMBL" id="KZ305055">
    <property type="protein sequence ID" value="PIA34304.1"/>
    <property type="molecule type" value="Genomic_DNA"/>
</dbReference>
<dbReference type="GO" id="GO:0009617">
    <property type="term" value="P:response to bacterium"/>
    <property type="evidence" value="ECO:0007669"/>
    <property type="project" value="InterPro"/>
</dbReference>
<evidence type="ECO:0000313" key="10">
    <source>
        <dbReference type="Proteomes" id="UP000230069"/>
    </source>
</evidence>
<keyword evidence="3 6" id="KW-0256">Endoplasmic reticulum</keyword>
<evidence type="ECO:0000256" key="2">
    <source>
        <dbReference type="ARBA" id="ARBA00022692"/>
    </source>
</evidence>
<keyword evidence="10" id="KW-1185">Reference proteome</keyword>
<keyword evidence="5 6" id="KW-0472">Membrane</keyword>
<gene>
    <name evidence="9" type="ORF">AQUCO_03800119v1</name>
</gene>
<evidence type="ECO:0000256" key="5">
    <source>
        <dbReference type="ARBA" id="ARBA00023136"/>
    </source>
</evidence>
<reference evidence="9 10" key="1">
    <citation type="submission" date="2017-09" db="EMBL/GenBank/DDBJ databases">
        <title>WGS assembly of Aquilegia coerulea Goldsmith.</title>
        <authorList>
            <person name="Hodges S."/>
            <person name="Kramer E."/>
            <person name="Nordborg M."/>
            <person name="Tomkins J."/>
            <person name="Borevitz J."/>
            <person name="Derieg N."/>
            <person name="Yan J."/>
            <person name="Mihaltcheva S."/>
            <person name="Hayes R.D."/>
            <person name="Rokhsar D."/>
        </authorList>
    </citation>
    <scope>NUCLEOTIDE SEQUENCE [LARGE SCALE GENOMIC DNA]</scope>
    <source>
        <strain evidence="10">cv. Goldsmith</strain>
    </source>
</reference>
<feature type="domain" description="Reticulon" evidence="8">
    <location>
        <begin position="74"/>
        <end position="259"/>
    </location>
</feature>
<accession>A0A2G5CSM7</accession>
<feature type="transmembrane region" description="Helical" evidence="6">
    <location>
        <begin position="110"/>
        <end position="132"/>
    </location>
</feature>
<evidence type="ECO:0000259" key="8">
    <source>
        <dbReference type="PROSITE" id="PS50845"/>
    </source>
</evidence>
<dbReference type="PANTHER" id="PTHR10994">
    <property type="entry name" value="RETICULON"/>
    <property type="match status" value="1"/>
</dbReference>
<dbReference type="PROSITE" id="PS50845">
    <property type="entry name" value="RETICULON"/>
    <property type="match status" value="1"/>
</dbReference>
<dbReference type="FunCoup" id="A0A2G5CSM7">
    <property type="interactions" value="2419"/>
</dbReference>
<feature type="compositionally biased region" description="Low complexity" evidence="7">
    <location>
        <begin position="39"/>
        <end position="49"/>
    </location>
</feature>